<keyword evidence="2" id="KW-1185">Reference proteome</keyword>
<dbReference type="AlphaFoldDB" id="A0A8J3GJG5"/>
<dbReference type="EMBL" id="BMZQ01000001">
    <property type="protein sequence ID" value="GHD12144.1"/>
    <property type="molecule type" value="Genomic_DNA"/>
</dbReference>
<evidence type="ECO:0000313" key="1">
    <source>
        <dbReference type="EMBL" id="GHD12144.1"/>
    </source>
</evidence>
<evidence type="ECO:0000313" key="2">
    <source>
        <dbReference type="Proteomes" id="UP000630142"/>
    </source>
</evidence>
<dbReference type="InterPro" id="IPR001387">
    <property type="entry name" value="Cro/C1-type_HTH"/>
</dbReference>
<name>A0A8J3GJG5_9HYPH</name>
<reference evidence="1" key="2">
    <citation type="submission" date="2020-09" db="EMBL/GenBank/DDBJ databases">
        <authorList>
            <person name="Sun Q."/>
            <person name="Kim S."/>
        </authorList>
    </citation>
    <scope>NUCLEOTIDE SEQUENCE</scope>
    <source>
        <strain evidence="1">KCTC 42249</strain>
    </source>
</reference>
<gene>
    <name evidence="1" type="ORF">GCM10016234_16040</name>
</gene>
<accession>A0A8J3GJG5</accession>
<sequence length="265" mass="30180">MMRKGPTNFFENLRLACSTRASISDLCRSVAINRQQFNRYINENCEPSAHNRLRIAAAFGLDPVDFDLPTPLFRRKLQEAKRPKLMDGPLADAFPGNSQALRPYLGFYQTWHVSLSWPDRIVCSCAHLRESHGQVLVTSLERIDDLESGIRQRSRYVGLAAFQRNRIFLTEVTRGEAPTFGQTILMPFEIHQRQYLRGLTMGLSWRNDNLPYATRTIWRHRGMETSRRALLKNCGIYRTSSGALPSVVSSFLLQAGSSITTLARS</sequence>
<dbReference type="Proteomes" id="UP000630142">
    <property type="component" value="Unassembled WGS sequence"/>
</dbReference>
<organism evidence="1 2">
    <name type="scientific">Tianweitania populi</name>
    <dbReference type="NCBI Taxonomy" id="1607949"/>
    <lineage>
        <taxon>Bacteria</taxon>
        <taxon>Pseudomonadati</taxon>
        <taxon>Pseudomonadota</taxon>
        <taxon>Alphaproteobacteria</taxon>
        <taxon>Hyphomicrobiales</taxon>
        <taxon>Phyllobacteriaceae</taxon>
        <taxon>Tianweitania</taxon>
    </lineage>
</organism>
<comment type="caution">
    <text evidence="1">The sequence shown here is derived from an EMBL/GenBank/DDBJ whole genome shotgun (WGS) entry which is preliminary data.</text>
</comment>
<protein>
    <submittedName>
        <fullName evidence="1">Transcriptional regulator</fullName>
    </submittedName>
</protein>
<reference evidence="1" key="1">
    <citation type="journal article" date="2014" name="Int. J. Syst. Evol. Microbiol.">
        <title>Complete genome sequence of Corynebacterium casei LMG S-19264T (=DSM 44701T), isolated from a smear-ripened cheese.</title>
        <authorList>
            <consortium name="US DOE Joint Genome Institute (JGI-PGF)"/>
            <person name="Walter F."/>
            <person name="Albersmeier A."/>
            <person name="Kalinowski J."/>
            <person name="Ruckert C."/>
        </authorList>
    </citation>
    <scope>NUCLEOTIDE SEQUENCE</scope>
    <source>
        <strain evidence="1">KCTC 42249</strain>
    </source>
</reference>
<proteinExistence type="predicted"/>
<dbReference type="CDD" id="cd00093">
    <property type="entry name" value="HTH_XRE"/>
    <property type="match status" value="1"/>
</dbReference>